<name>A0A8J7FL16_9FLAO</name>
<evidence type="ECO:0000313" key="1">
    <source>
        <dbReference type="EMBL" id="MBF0596272.1"/>
    </source>
</evidence>
<reference evidence="1" key="1">
    <citation type="submission" date="2020-10" db="EMBL/GenBank/DDBJ databases">
        <authorList>
            <person name="Lu T."/>
            <person name="Wang Q."/>
            <person name="Han X."/>
        </authorList>
    </citation>
    <scope>NUCLEOTIDE SEQUENCE</scope>
    <source>
        <strain evidence="1">WQ 117</strain>
    </source>
</reference>
<evidence type="ECO:0000313" key="2">
    <source>
        <dbReference type="Proteomes" id="UP000608754"/>
    </source>
</evidence>
<protein>
    <submittedName>
        <fullName evidence="1">DUF4197 domain-containing protein</fullName>
    </submittedName>
</protein>
<dbReference type="InterPro" id="IPR025245">
    <property type="entry name" value="DUF4197"/>
</dbReference>
<dbReference type="Pfam" id="PF13852">
    <property type="entry name" value="DUF4197"/>
    <property type="match status" value="1"/>
</dbReference>
<dbReference type="AlphaFoldDB" id="A0A8J7FL16"/>
<proteinExistence type="predicted"/>
<sequence>MKKIYALIIASGIFTLSGCVEMQSVSQQLPGILQQNTGINGVSNTTISNGLKQALNLGLNDGISKLGQDNGFYNNSLAKILLPSELQGVEKTLRNIGLGSLADQGLKLLNSAAEDAVKEAAPIFANAITSMSFQDATGILLGGDNAATNYLQQKTTNQLTLAFQPKIANSLGKVGADKVWNKIITQYNTISGKNINPDINGYVTEQAIKGVFNMVAEKEASIRNNSALRTTSVLKQVFALQDNK</sequence>
<accession>A0A8J7FL16</accession>
<dbReference type="RefSeq" id="WP_194181798.1">
    <property type="nucleotide sequence ID" value="NZ_JADGIK010000001.1"/>
</dbReference>
<comment type="caution">
    <text evidence="1">The sequence shown here is derived from an EMBL/GenBank/DDBJ whole genome shotgun (WGS) entry which is preliminary data.</text>
</comment>
<dbReference type="Proteomes" id="UP000608754">
    <property type="component" value="Unassembled WGS sequence"/>
</dbReference>
<keyword evidence="2" id="KW-1185">Reference proteome</keyword>
<gene>
    <name evidence="1" type="ORF">IM532_02135</name>
</gene>
<dbReference type="PROSITE" id="PS51257">
    <property type="entry name" value="PROKAR_LIPOPROTEIN"/>
    <property type="match status" value="1"/>
</dbReference>
<dbReference type="EMBL" id="JADGIK010000001">
    <property type="protein sequence ID" value="MBF0596272.1"/>
    <property type="molecule type" value="Genomic_DNA"/>
</dbReference>
<organism evidence="1 2">
    <name type="scientific">Faecalibacter rhinopitheci</name>
    <dbReference type="NCBI Taxonomy" id="2779678"/>
    <lineage>
        <taxon>Bacteria</taxon>
        <taxon>Pseudomonadati</taxon>
        <taxon>Bacteroidota</taxon>
        <taxon>Flavobacteriia</taxon>
        <taxon>Flavobacteriales</taxon>
        <taxon>Weeksellaceae</taxon>
        <taxon>Faecalibacter</taxon>
    </lineage>
</organism>